<dbReference type="STRING" id="758825.SAMN02982985_03881"/>
<organism evidence="2 3">
    <name type="scientific">Rugamonas rubra</name>
    <dbReference type="NCBI Taxonomy" id="758825"/>
    <lineage>
        <taxon>Bacteria</taxon>
        <taxon>Pseudomonadati</taxon>
        <taxon>Pseudomonadota</taxon>
        <taxon>Betaproteobacteria</taxon>
        <taxon>Burkholderiales</taxon>
        <taxon>Oxalobacteraceae</taxon>
        <taxon>Telluria group</taxon>
        <taxon>Rugamonas</taxon>
    </lineage>
</organism>
<gene>
    <name evidence="2" type="ORF">SAMN02982985_03881</name>
</gene>
<dbReference type="EMBL" id="FOTW01000019">
    <property type="protein sequence ID" value="SFM38624.1"/>
    <property type="molecule type" value="Genomic_DNA"/>
</dbReference>
<dbReference type="RefSeq" id="WP_093389363.1">
    <property type="nucleotide sequence ID" value="NZ_FOTW01000019.1"/>
</dbReference>
<dbReference type="InterPro" id="IPR051049">
    <property type="entry name" value="Dienelactone_hydrolase-like"/>
</dbReference>
<evidence type="ECO:0000313" key="3">
    <source>
        <dbReference type="Proteomes" id="UP000199470"/>
    </source>
</evidence>
<dbReference type="SUPFAM" id="SSF53474">
    <property type="entry name" value="alpha/beta-Hydrolases"/>
    <property type="match status" value="1"/>
</dbReference>
<dbReference type="PANTHER" id="PTHR46623">
    <property type="entry name" value="CARBOXYMETHYLENEBUTENOLIDASE-RELATED"/>
    <property type="match status" value="1"/>
</dbReference>
<evidence type="ECO:0000313" key="2">
    <source>
        <dbReference type="EMBL" id="SFM38624.1"/>
    </source>
</evidence>
<dbReference type="PANTHER" id="PTHR46623:SF6">
    <property type="entry name" value="ALPHA_BETA-HYDROLASES SUPERFAMILY PROTEIN"/>
    <property type="match status" value="1"/>
</dbReference>
<dbReference type="AlphaFoldDB" id="A0A1I4QF18"/>
<sequence length="233" mass="24756">MPTSSQWLTINSPDGPFQAYLALPHGGRGGPGIVLLQEIFGVNEHIRAVADQYAADGYVVLAPDLFWRQGPRIELGYADADWQRAVALMNACDVALARADIALAAAALRARPGVGANIAALGFCFGGRLSFLAACDGVVDAAVAYYGGGIHNCLEQAARLAVPLQLHFGAEDSHIPAAAVKNIAERFAANEDVEIHLYPQAEHGFNCDHRAGYQQRAAAQAHGNSLLFLAERL</sequence>
<dbReference type="Proteomes" id="UP000199470">
    <property type="component" value="Unassembled WGS sequence"/>
</dbReference>
<dbReference type="InterPro" id="IPR002925">
    <property type="entry name" value="Dienelactn_hydro"/>
</dbReference>
<proteinExistence type="predicted"/>
<keyword evidence="3" id="KW-1185">Reference proteome</keyword>
<evidence type="ECO:0000259" key="1">
    <source>
        <dbReference type="Pfam" id="PF01738"/>
    </source>
</evidence>
<accession>A0A1I4QF18</accession>
<dbReference type="Pfam" id="PF01738">
    <property type="entry name" value="DLH"/>
    <property type="match status" value="1"/>
</dbReference>
<dbReference type="InterPro" id="IPR029058">
    <property type="entry name" value="AB_hydrolase_fold"/>
</dbReference>
<reference evidence="2 3" key="1">
    <citation type="submission" date="2016-10" db="EMBL/GenBank/DDBJ databases">
        <authorList>
            <person name="de Groot N.N."/>
        </authorList>
    </citation>
    <scope>NUCLEOTIDE SEQUENCE [LARGE SCALE GENOMIC DNA]</scope>
    <source>
        <strain evidence="2 3">ATCC 43154</strain>
    </source>
</reference>
<dbReference type="OrthoDB" id="62567at2"/>
<dbReference type="Gene3D" id="3.40.50.1820">
    <property type="entry name" value="alpha/beta hydrolase"/>
    <property type="match status" value="1"/>
</dbReference>
<feature type="domain" description="Dienelactone hydrolase" evidence="1">
    <location>
        <begin position="17"/>
        <end position="230"/>
    </location>
</feature>
<protein>
    <submittedName>
        <fullName evidence="2">Carboxymethylenebutenolidase</fullName>
    </submittedName>
</protein>
<name>A0A1I4QF18_9BURK</name>
<dbReference type="GO" id="GO:0016787">
    <property type="term" value="F:hydrolase activity"/>
    <property type="evidence" value="ECO:0007669"/>
    <property type="project" value="InterPro"/>
</dbReference>